<protein>
    <submittedName>
        <fullName evidence="1">Plug domain-containing protein</fullName>
    </submittedName>
</protein>
<reference evidence="1 2" key="1">
    <citation type="journal article" date="2019" name="Int. J. Syst. Evol. Microbiol.">
        <title>The Global Catalogue of Microorganisms (GCM) 10K type strain sequencing project: providing services to taxonomists for standard genome sequencing and annotation.</title>
        <authorList>
            <consortium name="The Broad Institute Genomics Platform"/>
            <consortium name="The Broad Institute Genome Sequencing Center for Infectious Disease"/>
            <person name="Wu L."/>
            <person name="Ma J."/>
        </authorList>
    </citation>
    <scope>NUCLEOTIDE SEQUENCE [LARGE SCALE GENOMIC DNA]</scope>
    <source>
        <strain evidence="1 2">JCM 16231</strain>
    </source>
</reference>
<gene>
    <name evidence="1" type="ORF">GCM10009433_05130</name>
</gene>
<comment type="caution">
    <text evidence="1">The sequence shown here is derived from an EMBL/GenBank/DDBJ whole genome shotgun (WGS) entry which is preliminary data.</text>
</comment>
<dbReference type="Gene3D" id="2.60.40.1930">
    <property type="match status" value="1"/>
</dbReference>
<evidence type="ECO:0000313" key="1">
    <source>
        <dbReference type="EMBL" id="GAA0753235.1"/>
    </source>
</evidence>
<dbReference type="EMBL" id="BAAAGG010000005">
    <property type="protein sequence ID" value="GAA0753235.1"/>
    <property type="molecule type" value="Genomic_DNA"/>
</dbReference>
<keyword evidence="2" id="KW-1185">Reference proteome</keyword>
<evidence type="ECO:0000313" key="2">
    <source>
        <dbReference type="Proteomes" id="UP001500185"/>
    </source>
</evidence>
<organism evidence="1 2">
    <name type="scientific">Psychroflexus lacisalsi</name>
    <dbReference type="NCBI Taxonomy" id="503928"/>
    <lineage>
        <taxon>Bacteria</taxon>
        <taxon>Pseudomonadati</taxon>
        <taxon>Bacteroidota</taxon>
        <taxon>Flavobacteriia</taxon>
        <taxon>Flavobacteriales</taxon>
        <taxon>Flavobacteriaceae</taxon>
        <taxon>Psychroflexus</taxon>
    </lineage>
</organism>
<dbReference type="Proteomes" id="UP001500185">
    <property type="component" value="Unassembled WGS sequence"/>
</dbReference>
<dbReference type="RefSeq" id="WP_224453079.1">
    <property type="nucleotide sequence ID" value="NZ_BAAAGG010000005.1"/>
</dbReference>
<proteinExistence type="predicted"/>
<name>A0ABN1K370_9FLAO</name>
<sequence length="790" mass="90178">MKKAILITIILISNLLIGQEQKIDKIITSFDDYSSLYREVAYCHLNKSTFIKGEMIGFSGYVLDKDSKVPSESTKNLYCVITDASNKVVKSKLVKVDNGFTNNVFTVDSLFSSGHYTFKAYTNWMRNFDEPNAFVESFRVIDPEEESSIEKTATIQKLDAQFLPEGGFFVNSVKTSVGVIIKNNQGYGVQDVEGKVYDSNDQLLISFQTNAFGIGKFQFTPSLDQTYKVEVNHLGKIYNYEIDDIKPKGISVHVNNSPKLLAVELRTNQSTLRDIKGKSYKLTVHNGKTAKATPVTFKEKSLLKIVNHEELFSGINILTLFDENNKPVLERIFFHYTGINFINPGTPITTTYKDSTRIRIPLSNLAHSSTDKTNISVSILPETTKSYQRQHNIISYTYLQPYLKSYVENAHYYFTNVDAKKKYDLDNLLLTQGWSSYNWDDIFNNNVTDTYAFEDGIVLKANQNKKRQKEYVVYPLEQNNGVKVSLSEDQDSFVVSSLYPIESEMLGIGTMNKKGKVWKPDLGTEFYPSEIPDFENTFKVLQTNQSFSPKGISKSEFSLIDLNKTQKLDEVFIKAKKRQTKIENLKKDIFTKVYAFDDTKRNSNLTFANYVNAYLPDYYARETSGSFEIVPRVARSNVNDPSPLIYLDDQLIVNQNYFYAYNMNIVDYLVVNENGYGEGFLGAGGVIKIYTSLDFVNKNKRGPFRQFEFPLTFAKNKNFYVPKYNVYKGDFFKDYGVIDWIPNCKIDDDGSLNFTVYNPANSPLKFFIEGITNTGDLVSEVVVVNNDVYN</sequence>
<accession>A0ABN1K370</accession>